<feature type="domain" description="TonB-dependent receptor plug" evidence="14">
    <location>
        <begin position="69"/>
        <end position="170"/>
    </location>
</feature>
<evidence type="ECO:0000256" key="1">
    <source>
        <dbReference type="ARBA" id="ARBA00004571"/>
    </source>
</evidence>
<organism evidence="15 16">
    <name type="scientific">Sphingomonas ginsenosidimutans</name>
    <dbReference type="NCBI Taxonomy" id="862134"/>
    <lineage>
        <taxon>Bacteria</taxon>
        <taxon>Pseudomonadati</taxon>
        <taxon>Pseudomonadota</taxon>
        <taxon>Alphaproteobacteria</taxon>
        <taxon>Sphingomonadales</taxon>
        <taxon>Sphingomonadaceae</taxon>
        <taxon>Sphingomonas</taxon>
    </lineage>
</organism>
<sequence>MSRHHHSVGAAARCLLPVLFAALPLAARAEENPAAEAPDRAADITVIGERDPTRLDVPTPTVSRLGLTPRETPATLDVVTQATMQAKGLRTAVEVYDSTPGVVAGLLPGEPASASMRGFSTGAVSYLFDGMRVADSTILNRNYDSFAFDRIEVLKGPASILYGDGALAGAVNLVPKKPSTDARHVDALASYGSFDSWRLGAGVNQPLGTTAALRSDLSASRSSGYVDDTRTRTLQSTNSLALNPTSRLSVLLAFDYFGERNRTPYQGAPLLPAAVARDPSDVVHSTAGLVLDRAIRDRNYNVTDGRADSDAYWGRARIAWTLADGWTLTDEANLYRGDRTWENSEDFTYNPATALLDRSTTKITHDHDSWSNRAFLTGDTTIAGLRNRVNVGAEYNEAHFITHRRFGTTTSVSPFAPVRGTFPADVAANFPGAGNRADFTSRVASWAVFAEDALNLTDRWLLLAGLRHDTIDLDRRVDDLNQGTTQRFGRRFHALSGRIGSVYDVAPTTQLYAQYSHAITPVGSLLLSNVLRASVDLTRGDSVEGGVKTSLFGDRLALTAAGYWIRQSGILTRDPARPSVQVQGGVQSSRGVELSAVGTLSRHWTLDANAALLRARFDELTGAGGVDLTGKRPVNVPQRLANLTIAYHADALPLTISGALRHVGDIYTSTANTVRVDGYTLLDAGIAYRLPQATVSLRVRNIADRFYAYWSGYSATQVYVGAPRSIDLTLATRL</sequence>
<evidence type="ECO:0000256" key="4">
    <source>
        <dbReference type="ARBA" id="ARBA00022452"/>
    </source>
</evidence>
<keyword evidence="12" id="KW-0732">Signal</keyword>
<evidence type="ECO:0000256" key="3">
    <source>
        <dbReference type="ARBA" id="ARBA00022448"/>
    </source>
</evidence>
<evidence type="ECO:0000256" key="8">
    <source>
        <dbReference type="ARBA" id="ARBA00023170"/>
    </source>
</evidence>
<dbReference type="RefSeq" id="WP_096610627.1">
    <property type="nucleotide sequence ID" value="NZ_NWVD01000001.1"/>
</dbReference>
<comment type="subcellular location">
    <subcellularLocation>
        <location evidence="1 10">Cell outer membrane</location>
        <topology evidence="1 10">Multi-pass membrane protein</topology>
    </subcellularLocation>
</comment>
<evidence type="ECO:0000256" key="2">
    <source>
        <dbReference type="ARBA" id="ARBA00009810"/>
    </source>
</evidence>
<name>A0A2A4I140_9SPHN</name>
<evidence type="ECO:0000259" key="14">
    <source>
        <dbReference type="Pfam" id="PF07715"/>
    </source>
</evidence>
<evidence type="ECO:0000256" key="10">
    <source>
        <dbReference type="PROSITE-ProRule" id="PRU01360"/>
    </source>
</evidence>
<dbReference type="PANTHER" id="PTHR32552:SF84">
    <property type="entry name" value="TONB-DEPENDENT RECEPTOR-RELATED"/>
    <property type="match status" value="1"/>
</dbReference>
<keyword evidence="7 10" id="KW-0472">Membrane</keyword>
<dbReference type="PANTHER" id="PTHR32552">
    <property type="entry name" value="FERRICHROME IRON RECEPTOR-RELATED"/>
    <property type="match status" value="1"/>
</dbReference>
<evidence type="ECO:0000256" key="9">
    <source>
        <dbReference type="ARBA" id="ARBA00023237"/>
    </source>
</evidence>
<comment type="similarity">
    <text evidence="2 10 11">Belongs to the TonB-dependent receptor family.</text>
</comment>
<dbReference type="AlphaFoldDB" id="A0A2A4I140"/>
<feature type="signal peptide" evidence="12">
    <location>
        <begin position="1"/>
        <end position="29"/>
    </location>
</feature>
<gene>
    <name evidence="15" type="ORF">COA17_05575</name>
</gene>
<evidence type="ECO:0000313" key="16">
    <source>
        <dbReference type="Proteomes" id="UP000218784"/>
    </source>
</evidence>
<dbReference type="Pfam" id="PF07715">
    <property type="entry name" value="Plug"/>
    <property type="match status" value="1"/>
</dbReference>
<feature type="chain" id="PRO_5012878734" evidence="12">
    <location>
        <begin position="30"/>
        <end position="734"/>
    </location>
</feature>
<dbReference type="InterPro" id="IPR039426">
    <property type="entry name" value="TonB-dep_rcpt-like"/>
</dbReference>
<evidence type="ECO:0000256" key="12">
    <source>
        <dbReference type="SAM" id="SignalP"/>
    </source>
</evidence>
<dbReference type="Pfam" id="PF00593">
    <property type="entry name" value="TonB_dep_Rec_b-barrel"/>
    <property type="match status" value="1"/>
</dbReference>
<reference evidence="15 16" key="1">
    <citation type="submission" date="2017-09" db="EMBL/GenBank/DDBJ databases">
        <title>Sphingomonas ginsenosidimutans KACC 14949, whole genome shotgun sequence.</title>
        <authorList>
            <person name="Feng G."/>
            <person name="Zhu H."/>
        </authorList>
    </citation>
    <scope>NUCLEOTIDE SEQUENCE [LARGE SCALE GENOMIC DNA]</scope>
    <source>
        <strain evidence="15 16">KACC 14949</strain>
    </source>
</reference>
<dbReference type="InterPro" id="IPR037066">
    <property type="entry name" value="Plug_dom_sf"/>
</dbReference>
<evidence type="ECO:0000256" key="7">
    <source>
        <dbReference type="ARBA" id="ARBA00023136"/>
    </source>
</evidence>
<dbReference type="GO" id="GO:0009279">
    <property type="term" value="C:cell outer membrane"/>
    <property type="evidence" value="ECO:0007669"/>
    <property type="project" value="UniProtKB-SubCell"/>
</dbReference>
<dbReference type="GO" id="GO:0015891">
    <property type="term" value="P:siderophore transport"/>
    <property type="evidence" value="ECO:0007669"/>
    <property type="project" value="InterPro"/>
</dbReference>
<dbReference type="Proteomes" id="UP000218784">
    <property type="component" value="Unassembled WGS sequence"/>
</dbReference>
<dbReference type="PROSITE" id="PS52016">
    <property type="entry name" value="TONB_DEPENDENT_REC_3"/>
    <property type="match status" value="1"/>
</dbReference>
<dbReference type="NCBIfam" id="TIGR01783">
    <property type="entry name" value="TonB-siderophor"/>
    <property type="match status" value="1"/>
</dbReference>
<evidence type="ECO:0000256" key="5">
    <source>
        <dbReference type="ARBA" id="ARBA00022692"/>
    </source>
</evidence>
<dbReference type="InterPro" id="IPR012910">
    <property type="entry name" value="Plug_dom"/>
</dbReference>
<keyword evidence="3 10" id="KW-0813">Transport</keyword>
<keyword evidence="5 10" id="KW-0812">Transmembrane</keyword>
<dbReference type="InterPro" id="IPR036942">
    <property type="entry name" value="Beta-barrel_TonB_sf"/>
</dbReference>
<proteinExistence type="inferred from homology"/>
<protein>
    <submittedName>
        <fullName evidence="15">TonB-dependent siderophore receptor</fullName>
    </submittedName>
</protein>
<keyword evidence="8 15" id="KW-0675">Receptor</keyword>
<dbReference type="GO" id="GO:0015344">
    <property type="term" value="F:siderophore uptake transmembrane transporter activity"/>
    <property type="evidence" value="ECO:0007669"/>
    <property type="project" value="TreeGrafter"/>
</dbReference>
<keyword evidence="6 11" id="KW-0798">TonB box</keyword>
<keyword evidence="4 10" id="KW-1134">Transmembrane beta strand</keyword>
<dbReference type="InterPro" id="IPR000531">
    <property type="entry name" value="Beta-barrel_TonB"/>
</dbReference>
<dbReference type="Gene3D" id="2.40.170.20">
    <property type="entry name" value="TonB-dependent receptor, beta-barrel domain"/>
    <property type="match status" value="1"/>
</dbReference>
<evidence type="ECO:0000256" key="6">
    <source>
        <dbReference type="ARBA" id="ARBA00023077"/>
    </source>
</evidence>
<evidence type="ECO:0000259" key="13">
    <source>
        <dbReference type="Pfam" id="PF00593"/>
    </source>
</evidence>
<comment type="caution">
    <text evidence="15">The sequence shown here is derived from an EMBL/GenBank/DDBJ whole genome shotgun (WGS) entry which is preliminary data.</text>
</comment>
<dbReference type="InterPro" id="IPR010105">
    <property type="entry name" value="TonB_sidphr_rcpt"/>
</dbReference>
<dbReference type="SUPFAM" id="SSF56935">
    <property type="entry name" value="Porins"/>
    <property type="match status" value="1"/>
</dbReference>
<keyword evidence="16" id="KW-1185">Reference proteome</keyword>
<accession>A0A2A4I140</accession>
<dbReference type="CDD" id="cd01347">
    <property type="entry name" value="ligand_gated_channel"/>
    <property type="match status" value="1"/>
</dbReference>
<dbReference type="GO" id="GO:0038023">
    <property type="term" value="F:signaling receptor activity"/>
    <property type="evidence" value="ECO:0007669"/>
    <property type="project" value="InterPro"/>
</dbReference>
<evidence type="ECO:0000313" key="15">
    <source>
        <dbReference type="EMBL" id="PCG10832.1"/>
    </source>
</evidence>
<dbReference type="EMBL" id="NWVD01000001">
    <property type="protein sequence ID" value="PCG10832.1"/>
    <property type="molecule type" value="Genomic_DNA"/>
</dbReference>
<feature type="domain" description="TonB-dependent receptor-like beta-barrel" evidence="13">
    <location>
        <begin position="296"/>
        <end position="702"/>
    </location>
</feature>
<evidence type="ECO:0000256" key="11">
    <source>
        <dbReference type="RuleBase" id="RU003357"/>
    </source>
</evidence>
<keyword evidence="9 10" id="KW-0998">Cell outer membrane</keyword>
<dbReference type="Gene3D" id="2.170.130.10">
    <property type="entry name" value="TonB-dependent receptor, plug domain"/>
    <property type="match status" value="1"/>
</dbReference>